<dbReference type="NCBIfam" id="NF004132">
    <property type="entry name" value="PRK05618.2-2"/>
    <property type="match status" value="1"/>
</dbReference>
<dbReference type="Proteomes" id="UP000286715">
    <property type="component" value="Unassembled WGS sequence"/>
</dbReference>
<dbReference type="InterPro" id="IPR020930">
    <property type="entry name" value="Ribosomal_uL5_bac-type"/>
</dbReference>
<protein>
    <recommendedName>
        <fullName evidence="5">Large ribosomal subunit protein bL25</fullName>
    </recommendedName>
    <alternativeName>
        <fullName evidence="5">General stress protein CTC</fullName>
    </alternativeName>
</protein>
<dbReference type="InterPro" id="IPR029751">
    <property type="entry name" value="Ribosomal_L25_dom"/>
</dbReference>
<evidence type="ECO:0000313" key="9">
    <source>
        <dbReference type="Proteomes" id="UP000286715"/>
    </source>
</evidence>
<dbReference type="Gene3D" id="2.40.240.10">
    <property type="entry name" value="Ribosomal Protein L25, Chain P"/>
    <property type="match status" value="1"/>
</dbReference>
<dbReference type="GO" id="GO:0008097">
    <property type="term" value="F:5S rRNA binding"/>
    <property type="evidence" value="ECO:0007669"/>
    <property type="project" value="InterPro"/>
</dbReference>
<dbReference type="SUPFAM" id="SSF50715">
    <property type="entry name" value="Ribosomal protein L25-like"/>
    <property type="match status" value="1"/>
</dbReference>
<dbReference type="GO" id="GO:0022625">
    <property type="term" value="C:cytosolic large ribosomal subunit"/>
    <property type="evidence" value="ECO:0007669"/>
    <property type="project" value="TreeGrafter"/>
</dbReference>
<comment type="function">
    <text evidence="5">This is one of the proteins that binds to the 5S RNA in the ribosome where it forms part of the central protuberance.</text>
</comment>
<dbReference type="InterPro" id="IPR037121">
    <property type="entry name" value="Ribosomal_bL25_C"/>
</dbReference>
<dbReference type="GO" id="GO:0006412">
    <property type="term" value="P:translation"/>
    <property type="evidence" value="ECO:0007669"/>
    <property type="project" value="UniProtKB-UniRule"/>
</dbReference>
<dbReference type="EMBL" id="BHZE01000010">
    <property type="protein sequence ID" value="GCD77719.1"/>
    <property type="molecule type" value="Genomic_DNA"/>
</dbReference>
<dbReference type="InterPro" id="IPR001021">
    <property type="entry name" value="Ribosomal_bL25_long"/>
</dbReference>
<dbReference type="PANTHER" id="PTHR33284">
    <property type="entry name" value="RIBOSOMAL PROTEIN L25/GLN-TRNA SYNTHETASE, ANTI-CODON-BINDING DOMAIN-CONTAINING PROTEIN"/>
    <property type="match status" value="1"/>
</dbReference>
<keyword evidence="4 5" id="KW-0687">Ribonucleoprotein</keyword>
<keyword evidence="9" id="KW-1185">Reference proteome</keyword>
<evidence type="ECO:0000256" key="3">
    <source>
        <dbReference type="ARBA" id="ARBA00022980"/>
    </source>
</evidence>
<evidence type="ECO:0000256" key="2">
    <source>
        <dbReference type="ARBA" id="ARBA00022884"/>
    </source>
</evidence>
<comment type="similarity">
    <text evidence="5">Belongs to the bacterial ribosomal protein bL25 family. CTC subfamily.</text>
</comment>
<comment type="subunit">
    <text evidence="5">Part of the 50S ribosomal subunit; part of the 5S rRNA/L5/L18/L25 subcomplex. Contacts the 5S rRNA. Binds to the 5S rRNA independently of L5 and L18.</text>
</comment>
<dbReference type="NCBIfam" id="TIGR00731">
    <property type="entry name" value="bL25_bact_ctc"/>
    <property type="match status" value="1"/>
</dbReference>
<name>A0A401XL22_9FLAO</name>
<dbReference type="RefSeq" id="WP_124397785.1">
    <property type="nucleotide sequence ID" value="NZ_BHZE01000010.1"/>
</dbReference>
<organism evidence="8 9">
    <name type="scientific">Thermaurantimonas aggregans</name>
    <dbReference type="NCBI Taxonomy" id="2173829"/>
    <lineage>
        <taxon>Bacteria</taxon>
        <taxon>Pseudomonadati</taxon>
        <taxon>Bacteroidota</taxon>
        <taxon>Flavobacteriia</taxon>
        <taxon>Flavobacteriales</taxon>
        <taxon>Schleiferiaceae</taxon>
        <taxon>Thermaurantimonas</taxon>
    </lineage>
</organism>
<dbReference type="Pfam" id="PF01386">
    <property type="entry name" value="Ribosomal_L25p"/>
    <property type="match status" value="1"/>
</dbReference>
<keyword evidence="2 5" id="KW-0694">RNA-binding</keyword>
<proteinExistence type="inferred from homology"/>
<dbReference type="AlphaFoldDB" id="A0A401XL22"/>
<sequence length="197" mass="21640">MKSIQISAKKRTELGGSSAARLRKEENVPCVLYGGEEPIHFYAHKNAFRHLVYTPEVKVAEIDIEGQTYRAIMQDVQFDPVTDALLHIDFIQLVPGKPVTVEMPVNLTGNARGVRAGGKLKLVLRKVKVRALPENLPDSITYDITNLRVGQSVRVADLATNGYEILNAPSAVLCSIKTTRNVVKDADEETETAEATA</sequence>
<dbReference type="HAMAP" id="MF_01334">
    <property type="entry name" value="Ribosomal_bL25_CTC"/>
    <property type="match status" value="1"/>
</dbReference>
<dbReference type="Pfam" id="PF14693">
    <property type="entry name" value="Ribosomal_TL5_C"/>
    <property type="match status" value="1"/>
</dbReference>
<keyword evidence="3 5" id="KW-0689">Ribosomal protein</keyword>
<dbReference type="InterPro" id="IPR020057">
    <property type="entry name" value="Ribosomal_bL25_b-dom"/>
</dbReference>
<evidence type="ECO:0000313" key="8">
    <source>
        <dbReference type="EMBL" id="GCD77719.1"/>
    </source>
</evidence>
<reference evidence="8 9" key="1">
    <citation type="submission" date="2018-11" db="EMBL/GenBank/DDBJ databases">
        <title>Schleiferia aggregans sp. nov., a moderately thermophilic heterotrophic bacterium isolated from microbial mats at a terrestrial hot spring.</title>
        <authorList>
            <person name="Iino T."/>
            <person name="Ohkuma M."/>
            <person name="Haruta S."/>
        </authorList>
    </citation>
    <scope>NUCLEOTIDE SEQUENCE [LARGE SCALE GENOMIC DNA]</scope>
    <source>
        <strain evidence="8 9">LA</strain>
    </source>
</reference>
<dbReference type="InterPro" id="IPR020056">
    <property type="entry name" value="Rbsml_bL25/Gln-tRNA_synth_N"/>
</dbReference>
<evidence type="ECO:0000259" key="6">
    <source>
        <dbReference type="Pfam" id="PF01386"/>
    </source>
</evidence>
<evidence type="ECO:0000256" key="5">
    <source>
        <dbReference type="HAMAP-Rule" id="MF_01334"/>
    </source>
</evidence>
<comment type="caution">
    <text evidence="8">The sequence shown here is derived from an EMBL/GenBank/DDBJ whole genome shotgun (WGS) entry which is preliminary data.</text>
</comment>
<accession>A0A401XL22</accession>
<evidence type="ECO:0000256" key="1">
    <source>
        <dbReference type="ARBA" id="ARBA00022730"/>
    </source>
</evidence>
<evidence type="ECO:0000256" key="4">
    <source>
        <dbReference type="ARBA" id="ARBA00023274"/>
    </source>
</evidence>
<feature type="domain" description="Large ribosomal subunit protein bL25 beta" evidence="7">
    <location>
        <begin position="99"/>
        <end position="179"/>
    </location>
</feature>
<keyword evidence="1 5" id="KW-0699">rRNA-binding</keyword>
<gene>
    <name evidence="5 8" type="primary">rplY</name>
    <name evidence="5" type="synonym">ctc</name>
    <name evidence="8" type="ORF">JCM31826_12010</name>
</gene>
<dbReference type="GO" id="GO:0003735">
    <property type="term" value="F:structural constituent of ribosome"/>
    <property type="evidence" value="ECO:0007669"/>
    <property type="project" value="InterPro"/>
</dbReference>
<feature type="domain" description="Large ribosomal subunit protein bL25 L25" evidence="6">
    <location>
        <begin position="6"/>
        <end position="90"/>
    </location>
</feature>
<evidence type="ECO:0000259" key="7">
    <source>
        <dbReference type="Pfam" id="PF14693"/>
    </source>
</evidence>
<dbReference type="CDD" id="cd00495">
    <property type="entry name" value="Ribosomal_L25_TL5_CTC"/>
    <property type="match status" value="1"/>
</dbReference>
<dbReference type="PANTHER" id="PTHR33284:SF1">
    <property type="entry name" value="RIBOSOMAL PROTEIN L25_GLN-TRNA SYNTHETASE, ANTI-CODON-BINDING DOMAIN-CONTAINING PROTEIN"/>
    <property type="match status" value="1"/>
</dbReference>
<dbReference type="InterPro" id="IPR011035">
    <property type="entry name" value="Ribosomal_bL25/Gln-tRNA_synth"/>
</dbReference>
<dbReference type="Gene3D" id="2.170.120.20">
    <property type="entry name" value="Ribosomal protein L25, beta domain"/>
    <property type="match status" value="1"/>
</dbReference>
<dbReference type="OrthoDB" id="9786489at2"/>